<name>A0A0G4GCL9_9ALVE</name>
<keyword evidence="3" id="KW-0949">S-adenosyl-L-methionine</keyword>
<evidence type="ECO:0000256" key="3">
    <source>
        <dbReference type="ARBA" id="ARBA00022691"/>
    </source>
</evidence>
<dbReference type="InterPro" id="IPR046341">
    <property type="entry name" value="SET_dom_sf"/>
</dbReference>
<organism evidence="8">
    <name type="scientific">Chromera velia CCMP2878</name>
    <dbReference type="NCBI Taxonomy" id="1169474"/>
    <lineage>
        <taxon>Eukaryota</taxon>
        <taxon>Sar</taxon>
        <taxon>Alveolata</taxon>
        <taxon>Colpodellida</taxon>
        <taxon>Chromeraceae</taxon>
        <taxon>Chromera</taxon>
    </lineage>
</organism>
<dbReference type="Gene3D" id="3.90.1420.10">
    <property type="entry name" value="Rubisco LSMT, substrate-binding domain"/>
    <property type="match status" value="1"/>
</dbReference>
<dbReference type="VEuPathDB" id="CryptoDB:Cvel_21312"/>
<keyword evidence="1" id="KW-0489">Methyltransferase</keyword>
<keyword evidence="5" id="KW-1133">Transmembrane helix</keyword>
<dbReference type="GO" id="GO:0032259">
    <property type="term" value="P:methylation"/>
    <property type="evidence" value="ECO:0007669"/>
    <property type="project" value="UniProtKB-KW"/>
</dbReference>
<keyword evidence="2" id="KW-0808">Transferase</keyword>
<feature type="region of interest" description="Disordered" evidence="4">
    <location>
        <begin position="427"/>
        <end position="458"/>
    </location>
</feature>
<dbReference type="AlphaFoldDB" id="A0A0G4GCL9"/>
<protein>
    <recommendedName>
        <fullName evidence="7">SET domain-containing protein</fullName>
    </recommendedName>
</protein>
<feature type="transmembrane region" description="Helical" evidence="5">
    <location>
        <begin position="308"/>
        <end position="328"/>
    </location>
</feature>
<keyword evidence="6" id="KW-0732">Signal</keyword>
<dbReference type="Pfam" id="PF09273">
    <property type="entry name" value="Rubis-subs-bind"/>
    <property type="match status" value="1"/>
</dbReference>
<proteinExistence type="predicted"/>
<keyword evidence="5" id="KW-0472">Membrane</keyword>
<dbReference type="CDD" id="cd10527">
    <property type="entry name" value="SET_LSMT"/>
    <property type="match status" value="1"/>
</dbReference>
<evidence type="ECO:0000313" key="8">
    <source>
        <dbReference type="EMBL" id="CEM27022.1"/>
    </source>
</evidence>
<evidence type="ECO:0000256" key="5">
    <source>
        <dbReference type="SAM" id="Phobius"/>
    </source>
</evidence>
<dbReference type="InterPro" id="IPR050600">
    <property type="entry name" value="SETD3_SETD6_MTase"/>
</dbReference>
<feature type="domain" description="SET" evidence="7">
    <location>
        <begin position="92"/>
        <end position="384"/>
    </location>
</feature>
<evidence type="ECO:0000259" key="7">
    <source>
        <dbReference type="PROSITE" id="PS50280"/>
    </source>
</evidence>
<accession>A0A0G4GCL9</accession>
<dbReference type="SUPFAM" id="SSF82199">
    <property type="entry name" value="SET domain"/>
    <property type="match status" value="1"/>
</dbReference>
<evidence type="ECO:0000256" key="2">
    <source>
        <dbReference type="ARBA" id="ARBA00022679"/>
    </source>
</evidence>
<dbReference type="SUPFAM" id="SSF81822">
    <property type="entry name" value="RuBisCo LSMT C-terminal, substrate-binding domain"/>
    <property type="match status" value="1"/>
</dbReference>
<dbReference type="GO" id="GO:0016279">
    <property type="term" value="F:protein-lysine N-methyltransferase activity"/>
    <property type="evidence" value="ECO:0007669"/>
    <property type="project" value="TreeGrafter"/>
</dbReference>
<keyword evidence="5" id="KW-0812">Transmembrane</keyword>
<evidence type="ECO:0000256" key="4">
    <source>
        <dbReference type="SAM" id="MobiDB-lite"/>
    </source>
</evidence>
<evidence type="ECO:0000256" key="1">
    <source>
        <dbReference type="ARBA" id="ARBA00022603"/>
    </source>
</evidence>
<sequence length="670" mass="75125">MSSLLLCLCLSLAQCVFPVSSSATANAVKEQLCVLSKGRSFAFTSSHGCVRERKARLRRPDRSSDVPSPFPLRAGTFADGLEVPDNVIEFTKGLSVRATAKLREQLFEYPALKKLSGETYKLRGMGAVSDIKKDESLFQIMFDGVIRTDGAERNPMPSEFCSSSFWKNARWETRLAVQLLNEKRQTDSLFFQWINQLPKVGEMDTPIHWDGSELRELQSPYLASKVAEQQGNWTREYGDYVSAMEKDGMSAQFSEDEFVWAKEMARSRSVGVRKPRINFPLAWFTVFFFLLTSTIVQQDLVKVSEEFGRALVGVPTLMFVYLVFEFFYTSARDLKIRAMLPFLDFLNHDSKSANTVELQALQGAFILKAAEDVKRGQQVFLNYGQRSSDETLQYYGFVPEGGLEEDSAVVDFVRVLKSSKSALIGGGVETEKEDGGEKKEKKKKGKKDGKIAGMSPEFTDERMKKELEKWQEESADRSRFPPLVSPDGATVSASDLTRQLKILQSEGLLSALQEMAFGKKKEEPVLPGVMQVARFLVATETEASLGLRSFQKQLNPDNEWRALELLRRVALLDLYSKPTSLEIDKKLLKDPKLLPLPDSVSGSSGGAAGKREWGSPKERRERSFRRRQIACAYRLQKKRCLKAAAKALEGQLTSLGRELGVISSKTKVAA</sequence>
<feature type="transmembrane region" description="Helical" evidence="5">
    <location>
        <begin position="277"/>
        <end position="296"/>
    </location>
</feature>
<feature type="compositionally biased region" description="Basic and acidic residues" evidence="4">
    <location>
        <begin position="609"/>
        <end position="621"/>
    </location>
</feature>
<dbReference type="PROSITE" id="PS50280">
    <property type="entry name" value="SET"/>
    <property type="match status" value="1"/>
</dbReference>
<feature type="signal peptide" evidence="6">
    <location>
        <begin position="1"/>
        <end position="15"/>
    </location>
</feature>
<evidence type="ECO:0000256" key="6">
    <source>
        <dbReference type="SAM" id="SignalP"/>
    </source>
</evidence>
<dbReference type="InterPro" id="IPR015353">
    <property type="entry name" value="Rubisco_LSMT_subst-bd"/>
</dbReference>
<feature type="chain" id="PRO_5012429799" description="SET domain-containing protein" evidence="6">
    <location>
        <begin position="16"/>
        <end position="670"/>
    </location>
</feature>
<dbReference type="Gene3D" id="3.90.1410.10">
    <property type="entry name" value="set domain protein methyltransferase, domain 1"/>
    <property type="match status" value="1"/>
</dbReference>
<gene>
    <name evidence="8" type="ORF">Cvel_21312</name>
</gene>
<dbReference type="InterPro" id="IPR001214">
    <property type="entry name" value="SET_dom"/>
</dbReference>
<reference evidence="8" key="1">
    <citation type="submission" date="2014-11" db="EMBL/GenBank/DDBJ databases">
        <authorList>
            <person name="Otto D Thomas"/>
            <person name="Naeem Raeece"/>
        </authorList>
    </citation>
    <scope>NUCLEOTIDE SEQUENCE</scope>
</reference>
<feature type="compositionally biased region" description="Basic and acidic residues" evidence="4">
    <location>
        <begin position="429"/>
        <end position="439"/>
    </location>
</feature>
<dbReference type="EMBL" id="CDMZ01001089">
    <property type="protein sequence ID" value="CEM27022.1"/>
    <property type="molecule type" value="Genomic_DNA"/>
</dbReference>
<dbReference type="PANTHER" id="PTHR13271">
    <property type="entry name" value="UNCHARACTERIZED PUTATIVE METHYLTRANSFERASE"/>
    <property type="match status" value="1"/>
</dbReference>
<dbReference type="InterPro" id="IPR036464">
    <property type="entry name" value="Rubisco_LSMT_subst-bd_sf"/>
</dbReference>
<feature type="region of interest" description="Disordered" evidence="4">
    <location>
        <begin position="598"/>
        <end position="621"/>
    </location>
</feature>